<dbReference type="EMBL" id="MFYX01000109">
    <property type="protein sequence ID" value="OGK02374.1"/>
    <property type="molecule type" value="Genomic_DNA"/>
</dbReference>
<dbReference type="AlphaFoldDB" id="A0A1F7F6S6"/>
<organism evidence="2 3">
    <name type="scientific">Candidatus Raymondbacteria bacterium RIFOXYD12_FULL_49_13</name>
    <dbReference type="NCBI Taxonomy" id="1817890"/>
    <lineage>
        <taxon>Bacteria</taxon>
        <taxon>Raymondiibacteriota</taxon>
    </lineage>
</organism>
<gene>
    <name evidence="2" type="ORF">A2519_16010</name>
</gene>
<name>A0A1F7F6S6_UNCRA</name>
<dbReference type="Proteomes" id="UP000179243">
    <property type="component" value="Unassembled WGS sequence"/>
</dbReference>
<accession>A0A1F7F6S6</accession>
<evidence type="ECO:0000256" key="1">
    <source>
        <dbReference type="SAM" id="MobiDB-lite"/>
    </source>
</evidence>
<sequence length="144" mass="16365">MAGKKFAALAADGFYCHKCTWLWNMQSQSPRSLAGGHALMFNDTPVQPKFHDLLEMAPEALFQTGTAYFTGGEMHLALSCFECIAQSRAKKEVVDAAARMVRQCRKTLGKFRDQPLWNAMLAREKKKPRDRKNTYYSLNKKQGQ</sequence>
<protein>
    <submittedName>
        <fullName evidence="2">Uncharacterized protein</fullName>
    </submittedName>
</protein>
<comment type="caution">
    <text evidence="2">The sequence shown here is derived from an EMBL/GenBank/DDBJ whole genome shotgun (WGS) entry which is preliminary data.</text>
</comment>
<proteinExistence type="predicted"/>
<feature type="compositionally biased region" description="Polar residues" evidence="1">
    <location>
        <begin position="134"/>
        <end position="144"/>
    </location>
</feature>
<evidence type="ECO:0000313" key="3">
    <source>
        <dbReference type="Proteomes" id="UP000179243"/>
    </source>
</evidence>
<evidence type="ECO:0000313" key="2">
    <source>
        <dbReference type="EMBL" id="OGK02374.1"/>
    </source>
</evidence>
<feature type="region of interest" description="Disordered" evidence="1">
    <location>
        <begin position="125"/>
        <end position="144"/>
    </location>
</feature>
<reference evidence="2 3" key="1">
    <citation type="journal article" date="2016" name="Nat. Commun.">
        <title>Thousands of microbial genomes shed light on interconnected biogeochemical processes in an aquifer system.</title>
        <authorList>
            <person name="Anantharaman K."/>
            <person name="Brown C.T."/>
            <person name="Hug L.A."/>
            <person name="Sharon I."/>
            <person name="Castelle C.J."/>
            <person name="Probst A.J."/>
            <person name="Thomas B.C."/>
            <person name="Singh A."/>
            <person name="Wilkins M.J."/>
            <person name="Karaoz U."/>
            <person name="Brodie E.L."/>
            <person name="Williams K.H."/>
            <person name="Hubbard S.S."/>
            <person name="Banfield J.F."/>
        </authorList>
    </citation>
    <scope>NUCLEOTIDE SEQUENCE [LARGE SCALE GENOMIC DNA]</scope>
</reference>